<comment type="similarity">
    <text evidence="2 11">Belongs to the folylpolyglutamate synthase family.</text>
</comment>
<evidence type="ECO:0000256" key="9">
    <source>
        <dbReference type="ARBA" id="ARBA00030592"/>
    </source>
</evidence>
<dbReference type="Proteomes" id="UP000245488">
    <property type="component" value="Chromosome"/>
</dbReference>
<dbReference type="Pfam" id="PF08245">
    <property type="entry name" value="Mur_ligase_M"/>
    <property type="match status" value="1"/>
</dbReference>
<accession>A0A317G7Q4</accession>
<dbReference type="GO" id="GO:0005737">
    <property type="term" value="C:cytoplasm"/>
    <property type="evidence" value="ECO:0007669"/>
    <property type="project" value="TreeGrafter"/>
</dbReference>
<evidence type="ECO:0000256" key="7">
    <source>
        <dbReference type="ARBA" id="ARBA00022840"/>
    </source>
</evidence>
<dbReference type="AlphaFoldDB" id="A0A317G7Q4"/>
<dbReference type="InterPro" id="IPR036615">
    <property type="entry name" value="Mur_ligase_C_dom_sf"/>
</dbReference>
<comment type="catalytic activity">
    <reaction evidence="10">
        <text>(6S)-5,6,7,8-tetrahydrofolyl-(gamma-L-Glu)(n) + L-glutamate + ATP = (6S)-5,6,7,8-tetrahydrofolyl-(gamma-L-Glu)(n+1) + ADP + phosphate + H(+)</text>
        <dbReference type="Rhea" id="RHEA:10580"/>
        <dbReference type="Rhea" id="RHEA-COMP:14738"/>
        <dbReference type="Rhea" id="RHEA-COMP:14740"/>
        <dbReference type="ChEBI" id="CHEBI:15378"/>
        <dbReference type="ChEBI" id="CHEBI:29985"/>
        <dbReference type="ChEBI" id="CHEBI:30616"/>
        <dbReference type="ChEBI" id="CHEBI:43474"/>
        <dbReference type="ChEBI" id="CHEBI:141005"/>
        <dbReference type="ChEBI" id="CHEBI:456216"/>
        <dbReference type="EC" id="6.3.2.17"/>
    </reaction>
</comment>
<dbReference type="FunFam" id="3.40.1190.10:FF:000011">
    <property type="entry name" value="Folylpolyglutamate synthase/dihydrofolate synthase"/>
    <property type="match status" value="1"/>
</dbReference>
<dbReference type="GO" id="GO:0008841">
    <property type="term" value="F:dihydrofolate synthase activity"/>
    <property type="evidence" value="ECO:0007669"/>
    <property type="project" value="TreeGrafter"/>
</dbReference>
<dbReference type="InterPro" id="IPR036565">
    <property type="entry name" value="Mur-like_cat_sf"/>
</dbReference>
<evidence type="ECO:0000256" key="10">
    <source>
        <dbReference type="ARBA" id="ARBA00047493"/>
    </source>
</evidence>
<dbReference type="Gene3D" id="3.40.1190.10">
    <property type="entry name" value="Mur-like, catalytic domain"/>
    <property type="match status" value="1"/>
</dbReference>
<comment type="caution">
    <text evidence="14">The sequence shown here is derived from an EMBL/GenBank/DDBJ whole genome shotgun (WGS) entry which is preliminary data.</text>
</comment>
<dbReference type="GO" id="GO:0005524">
    <property type="term" value="F:ATP binding"/>
    <property type="evidence" value="ECO:0007669"/>
    <property type="project" value="UniProtKB-KW"/>
</dbReference>
<dbReference type="SUPFAM" id="SSF53623">
    <property type="entry name" value="MurD-like peptide ligases, catalytic domain"/>
    <property type="match status" value="1"/>
</dbReference>
<dbReference type="GO" id="GO:0046872">
    <property type="term" value="F:metal ion binding"/>
    <property type="evidence" value="ECO:0007669"/>
    <property type="project" value="UniProtKB-KW"/>
</dbReference>
<evidence type="ECO:0000256" key="3">
    <source>
        <dbReference type="ARBA" id="ARBA00013025"/>
    </source>
</evidence>
<feature type="domain" description="Mur ligase C-terminal" evidence="12">
    <location>
        <begin position="294"/>
        <end position="413"/>
    </location>
</feature>
<name>A0A317G7Q4_BUTFI</name>
<dbReference type="NCBIfam" id="TIGR01499">
    <property type="entry name" value="folC"/>
    <property type="match status" value="1"/>
</dbReference>
<evidence type="ECO:0000256" key="6">
    <source>
        <dbReference type="ARBA" id="ARBA00022741"/>
    </source>
</evidence>
<dbReference type="PIRSF" id="PIRSF001563">
    <property type="entry name" value="Folylpolyglu_synth"/>
    <property type="match status" value="1"/>
</dbReference>
<keyword evidence="8" id="KW-0460">Magnesium</keyword>
<organism evidence="14 15">
    <name type="scientific">Butyrivibrio fibrisolvens</name>
    <dbReference type="NCBI Taxonomy" id="831"/>
    <lineage>
        <taxon>Bacteria</taxon>
        <taxon>Bacillati</taxon>
        <taxon>Bacillota</taxon>
        <taxon>Clostridia</taxon>
        <taxon>Lachnospirales</taxon>
        <taxon>Lachnospiraceae</taxon>
        <taxon>Butyrivibrio</taxon>
    </lineage>
</organism>
<gene>
    <name evidence="14" type="ORF">CPT75_18605</name>
</gene>
<comment type="cofactor">
    <cofactor evidence="1">
        <name>Mg(2+)</name>
        <dbReference type="ChEBI" id="CHEBI:18420"/>
    </cofactor>
</comment>
<dbReference type="EC" id="6.3.2.17" evidence="3"/>
<evidence type="ECO:0000256" key="4">
    <source>
        <dbReference type="ARBA" id="ARBA00022598"/>
    </source>
</evidence>
<dbReference type="InterPro" id="IPR018109">
    <property type="entry name" value="Folylpolyglutamate_synth_CS"/>
</dbReference>
<keyword evidence="4 11" id="KW-0436">Ligase</keyword>
<dbReference type="PANTHER" id="PTHR11136">
    <property type="entry name" value="FOLYLPOLYGLUTAMATE SYNTHASE-RELATED"/>
    <property type="match status" value="1"/>
</dbReference>
<evidence type="ECO:0000259" key="12">
    <source>
        <dbReference type="Pfam" id="PF02875"/>
    </source>
</evidence>
<reference evidence="14 15" key="1">
    <citation type="submission" date="2017-09" db="EMBL/GenBank/DDBJ databases">
        <title>High-quality draft genome sequence of Butyrivibrio fibrisolvens INBov1, isolated from cow rumen.</title>
        <authorList>
            <person name="Rodriguez Hernaez J."/>
            <person name="Rivarola M."/>
            <person name="Paniego N."/>
            <person name="Cravero S."/>
            <person name="Ceron Cucchi M."/>
            <person name="Martinez M.C."/>
        </authorList>
    </citation>
    <scope>NUCLEOTIDE SEQUENCE [LARGE SCALE GENOMIC DNA]</scope>
    <source>
        <strain evidence="14 15">INBov1</strain>
    </source>
</reference>
<dbReference type="EMBL" id="NXNG01000001">
    <property type="protein sequence ID" value="PWT29489.1"/>
    <property type="molecule type" value="Genomic_DNA"/>
</dbReference>
<dbReference type="PROSITE" id="PS01011">
    <property type="entry name" value="FOLYLPOLYGLU_SYNT_1"/>
    <property type="match status" value="1"/>
</dbReference>
<dbReference type="PANTHER" id="PTHR11136:SF0">
    <property type="entry name" value="DIHYDROFOLATE SYNTHETASE-RELATED"/>
    <property type="match status" value="1"/>
</dbReference>
<dbReference type="Gene3D" id="3.90.190.20">
    <property type="entry name" value="Mur ligase, C-terminal domain"/>
    <property type="match status" value="1"/>
</dbReference>
<evidence type="ECO:0000313" key="14">
    <source>
        <dbReference type="EMBL" id="PWT29489.1"/>
    </source>
</evidence>
<evidence type="ECO:0000313" key="15">
    <source>
        <dbReference type="Proteomes" id="UP000245488"/>
    </source>
</evidence>
<proteinExistence type="inferred from homology"/>
<dbReference type="PROSITE" id="PS01012">
    <property type="entry name" value="FOLYLPOLYGLU_SYNT_2"/>
    <property type="match status" value="1"/>
</dbReference>
<evidence type="ECO:0000256" key="5">
    <source>
        <dbReference type="ARBA" id="ARBA00022723"/>
    </source>
</evidence>
<dbReference type="InterPro" id="IPR001645">
    <property type="entry name" value="Folylpolyglutamate_synth"/>
</dbReference>
<evidence type="ECO:0000256" key="11">
    <source>
        <dbReference type="PIRNR" id="PIRNR001563"/>
    </source>
</evidence>
<feature type="domain" description="Mur ligase central" evidence="13">
    <location>
        <begin position="44"/>
        <end position="267"/>
    </location>
</feature>
<evidence type="ECO:0000256" key="2">
    <source>
        <dbReference type="ARBA" id="ARBA00008276"/>
    </source>
</evidence>
<keyword evidence="5" id="KW-0479">Metal-binding</keyword>
<dbReference type="GO" id="GO:0004326">
    <property type="term" value="F:tetrahydrofolylpolyglutamate synthase activity"/>
    <property type="evidence" value="ECO:0007669"/>
    <property type="project" value="UniProtKB-EC"/>
</dbReference>
<dbReference type="InterPro" id="IPR013221">
    <property type="entry name" value="Mur_ligase_cen"/>
</dbReference>
<dbReference type="Pfam" id="PF02875">
    <property type="entry name" value="Mur_ligase_C"/>
    <property type="match status" value="1"/>
</dbReference>
<protein>
    <recommendedName>
        <fullName evidence="3">tetrahydrofolate synthase</fullName>
        <ecNumber evidence="3">6.3.2.17</ecNumber>
    </recommendedName>
    <alternativeName>
        <fullName evidence="9">Tetrahydrofolylpolyglutamate synthase</fullName>
    </alternativeName>
</protein>
<keyword evidence="15" id="KW-1185">Reference proteome</keyword>
<sequence length="428" mass="47539">MNYEQALNYIESIEKFGIDLGLDRMRELLRRLGDPQNGLRYVHVAGTNGKGSTVAFISNILMAAGYKTGIYISPSLDRFTKRIQVDGREIDRDVLVALTQKVKDAADSMQQDGLSVPTEFEQVNAIAFLYYKHEKCDFVVLEVGLGGRMDSTNVINCPEVAVIASISFDHMQYLGNTLPEIAGEKAGIMKEGGDVVVYDQAPEVMEVFRNVAKERGCRLHVSGIPEEDKAIRYDLTGQYFKYESEIYHISLLGDYQIRNASLALAAVRILQSKGYDKITEDAMRQGLVNTRWEGRFELLQDSPKVIVDGAHNPDGIRVLCTSLKRLFPDKKIIFIAGVLADKDYKSMMEMVAPLGKVFHTITPPNKRALPAEDLADTFRSFGSEAVSHGSVEEALDCALKEAAEDDVICAFGSLYYIGQIRKLILGAV</sequence>
<dbReference type="SUPFAM" id="SSF53244">
    <property type="entry name" value="MurD-like peptide ligases, peptide-binding domain"/>
    <property type="match status" value="1"/>
</dbReference>
<evidence type="ECO:0000259" key="13">
    <source>
        <dbReference type="Pfam" id="PF08245"/>
    </source>
</evidence>
<dbReference type="InterPro" id="IPR004101">
    <property type="entry name" value="Mur_ligase_C"/>
</dbReference>
<keyword evidence="7 11" id="KW-0067">ATP-binding</keyword>
<evidence type="ECO:0000256" key="1">
    <source>
        <dbReference type="ARBA" id="ARBA00001946"/>
    </source>
</evidence>
<keyword evidence="6 11" id="KW-0547">Nucleotide-binding</keyword>
<evidence type="ECO:0000256" key="8">
    <source>
        <dbReference type="ARBA" id="ARBA00022842"/>
    </source>
</evidence>